<keyword evidence="1" id="KW-0732">Signal</keyword>
<evidence type="ECO:0000259" key="2">
    <source>
        <dbReference type="Pfam" id="PF12146"/>
    </source>
</evidence>
<comment type="caution">
    <text evidence="3">The sequence shown here is derived from an EMBL/GenBank/DDBJ whole genome shotgun (WGS) entry which is preliminary data.</text>
</comment>
<dbReference type="OrthoDB" id="8476759at2"/>
<evidence type="ECO:0000313" key="3">
    <source>
        <dbReference type="EMBL" id="OPX54297.1"/>
    </source>
</evidence>
<gene>
    <name evidence="3" type="ORF">BTE48_14990</name>
</gene>
<proteinExistence type="predicted"/>
<organism evidence="3 4">
    <name type="scientific">Oceanospirillum multiglobuliferum</name>
    <dbReference type="NCBI Taxonomy" id="64969"/>
    <lineage>
        <taxon>Bacteria</taxon>
        <taxon>Pseudomonadati</taxon>
        <taxon>Pseudomonadota</taxon>
        <taxon>Gammaproteobacteria</taxon>
        <taxon>Oceanospirillales</taxon>
        <taxon>Oceanospirillaceae</taxon>
        <taxon>Oceanospirillum</taxon>
    </lineage>
</organism>
<accession>A0A1T4SGA2</accession>
<reference evidence="3 4" key="1">
    <citation type="submission" date="2017-01" db="EMBL/GenBank/DDBJ databases">
        <title>Genome Sequencing of a Marine Spirillum, Oceanospirillum multiglobuliferum ATCC 33336, from Japan.</title>
        <authorList>
            <person name="Carney J.G."/>
            <person name="Trachtenberg A.M."/>
            <person name="Rheaume B.A."/>
            <person name="Linnane J.D."/>
            <person name="Pitts N.L."/>
            <person name="Mykles D.L."/>
            <person name="Maclea K.S."/>
        </authorList>
    </citation>
    <scope>NUCLEOTIDE SEQUENCE [LARGE SCALE GENOMIC DNA]</scope>
    <source>
        <strain evidence="3 4">ATCC 33336</strain>
    </source>
</reference>
<name>A0A1T4SGA2_9GAMM</name>
<dbReference type="InterPro" id="IPR022742">
    <property type="entry name" value="Hydrolase_4"/>
</dbReference>
<dbReference type="PROSITE" id="PS51257">
    <property type="entry name" value="PROKAR_LIPOPROTEIN"/>
    <property type="match status" value="1"/>
</dbReference>
<keyword evidence="3" id="KW-0378">Hydrolase</keyword>
<dbReference type="EMBL" id="MTSM01000029">
    <property type="protein sequence ID" value="OPX54297.1"/>
    <property type="molecule type" value="Genomic_DNA"/>
</dbReference>
<dbReference type="GO" id="GO:0016787">
    <property type="term" value="F:hydrolase activity"/>
    <property type="evidence" value="ECO:0007669"/>
    <property type="project" value="UniProtKB-KW"/>
</dbReference>
<dbReference type="Proteomes" id="UP000191418">
    <property type="component" value="Unassembled WGS sequence"/>
</dbReference>
<dbReference type="InterPro" id="IPR029058">
    <property type="entry name" value="AB_hydrolase_fold"/>
</dbReference>
<feature type="chain" id="PRO_5013114940" evidence="1">
    <location>
        <begin position="23"/>
        <end position="382"/>
    </location>
</feature>
<feature type="domain" description="Serine aminopeptidase S33" evidence="2">
    <location>
        <begin position="81"/>
        <end position="202"/>
    </location>
</feature>
<evidence type="ECO:0000256" key="1">
    <source>
        <dbReference type="SAM" id="SignalP"/>
    </source>
</evidence>
<dbReference type="SUPFAM" id="SSF53474">
    <property type="entry name" value="alpha/beta-Hydrolases"/>
    <property type="match status" value="1"/>
</dbReference>
<evidence type="ECO:0000313" key="4">
    <source>
        <dbReference type="Proteomes" id="UP000191418"/>
    </source>
</evidence>
<keyword evidence="4" id="KW-1185">Reference proteome</keyword>
<dbReference type="Pfam" id="PF12146">
    <property type="entry name" value="Hydrolase_4"/>
    <property type="match status" value="1"/>
</dbReference>
<dbReference type="STRING" id="64969.SAMN02745127_03012"/>
<dbReference type="RefSeq" id="WP_078746524.1">
    <property type="nucleotide sequence ID" value="NZ_FUXG01000030.1"/>
</dbReference>
<sequence length="382" mass="42913">MRTTIFGLTLLFALMISACSHKPVTVAKALPAYQQTDFQHYIQDTQQWLWANRRFHTADHAHEVQINSPFELIPNKPNGKAALLIHGLSDSPFSFVDVAQHLVEQGFLVRTVLLSGHGSKAEDLMLPELADWRALVKHHTALLSQSHDQVWLGGYSTGANLATIEASENPKVSGLLLFSPAFEPQNPFVPLSPFLRHLMTWADQDQEDNIAKYESLPMQAVAVYQQSAQLARERLATQALTVPVFMAVAEADSVIDPDTALKLFETGFTHPYKQLIWFGEKPLESANIQVLSMRLPDQQISTGSHMSALYREDNPHYGRMGKQRICNNGQEAEQEQTCRSGAAVWYSAWGYQEAGKVHARLSWNPYFTDTMQRMEQVLEVAP</sequence>
<dbReference type="AlphaFoldDB" id="A0A1T4SGA2"/>
<dbReference type="ESTHER" id="9gamm-a0a1t4sga2">
    <property type="family name" value="Bacterial_lip_FamI.8"/>
</dbReference>
<dbReference type="Gene3D" id="3.40.50.1820">
    <property type="entry name" value="alpha/beta hydrolase"/>
    <property type="match status" value="1"/>
</dbReference>
<feature type="signal peptide" evidence="1">
    <location>
        <begin position="1"/>
        <end position="22"/>
    </location>
</feature>
<protein>
    <submittedName>
        <fullName evidence="3">Alpha/beta hydrolase</fullName>
    </submittedName>
</protein>